<name>A0A4R5VD92_9RHOB</name>
<comment type="caution">
    <text evidence="1">The sequence shown here is derived from an EMBL/GenBank/DDBJ whole genome shotgun (WGS) entry which is preliminary data.</text>
</comment>
<evidence type="ECO:0000313" key="1">
    <source>
        <dbReference type="EMBL" id="TDK50180.1"/>
    </source>
</evidence>
<dbReference type="RefSeq" id="WP_133359052.1">
    <property type="nucleotide sequence ID" value="NZ_SMUV01000058.1"/>
</dbReference>
<dbReference type="OrthoDB" id="5918880at2"/>
<evidence type="ECO:0000313" key="2">
    <source>
        <dbReference type="Proteomes" id="UP000295301"/>
    </source>
</evidence>
<sequence length="170" mass="18125">MLGYVVADGQGAADLVIREVADRLRAEGVQLAGAVQVNKDTDPDRKCEMDLHVLSRDAVVRISQNLGALSRGCRLDPDGLERAVGLVAQALAEGPDLLIVNKYGKQEIDGRGFRPLIGEALAMGIPVLTAVNRGNVEQFLAFAEDLAEALPGDAQVVFDWCMAQRTLTAG</sequence>
<proteinExistence type="predicted"/>
<dbReference type="Proteomes" id="UP000295301">
    <property type="component" value="Unassembled WGS sequence"/>
</dbReference>
<accession>A0A4R5VD92</accession>
<gene>
    <name evidence="1" type="ORF">E1832_07155</name>
</gene>
<keyword evidence="2" id="KW-1185">Reference proteome</keyword>
<reference evidence="1 2" key="1">
    <citation type="submission" date="2019-03" db="EMBL/GenBank/DDBJ databases">
        <title>Ruegeria lutea sp. nov., a novel strain, isolated from marine sediment, the Masan Bay, South Korea.</title>
        <authorList>
            <person name="Kim J."/>
            <person name="Kim D.-Y."/>
            <person name="Lee S.-S."/>
        </authorList>
    </citation>
    <scope>NUCLEOTIDE SEQUENCE [LARGE SCALE GENOMIC DNA]</scope>
    <source>
        <strain evidence="1 2">318-1</strain>
    </source>
</reference>
<dbReference type="Pfam" id="PF10649">
    <property type="entry name" value="DUF2478"/>
    <property type="match status" value="1"/>
</dbReference>
<dbReference type="EMBL" id="SMUV01000058">
    <property type="protein sequence ID" value="TDK50180.1"/>
    <property type="molecule type" value="Genomic_DNA"/>
</dbReference>
<organism evidence="1 2">
    <name type="scientific">Antarcticimicrobium luteum</name>
    <dbReference type="NCBI Taxonomy" id="2547397"/>
    <lineage>
        <taxon>Bacteria</taxon>
        <taxon>Pseudomonadati</taxon>
        <taxon>Pseudomonadota</taxon>
        <taxon>Alphaproteobacteria</taxon>
        <taxon>Rhodobacterales</taxon>
        <taxon>Paracoccaceae</taxon>
        <taxon>Antarcticimicrobium</taxon>
    </lineage>
</organism>
<dbReference type="Gene3D" id="3.40.50.300">
    <property type="entry name" value="P-loop containing nucleotide triphosphate hydrolases"/>
    <property type="match status" value="1"/>
</dbReference>
<dbReference type="AlphaFoldDB" id="A0A4R5VD92"/>
<dbReference type="InterPro" id="IPR018912">
    <property type="entry name" value="DUF2478"/>
</dbReference>
<dbReference type="InterPro" id="IPR027417">
    <property type="entry name" value="P-loop_NTPase"/>
</dbReference>
<protein>
    <submittedName>
        <fullName evidence="1">DUF2478 domain-containing protein</fullName>
    </submittedName>
</protein>